<dbReference type="GeneID" id="97554577"/>
<comment type="caution">
    <text evidence="2">The sequence shown here is derived from an EMBL/GenBank/DDBJ whole genome shotgun (WGS) entry which is preliminary data.</text>
</comment>
<sequence length="96" mass="11094">MITRKRIMLESVLFAAAIYGGYLLFMVLQGMIQTQRYVPNLDEIRGYEQAEYLQTEVAFGMIERNSEWLAVTAVGGFILLCGLYGSIRYIWAKWRS</sequence>
<dbReference type="STRING" id="59843.A3958_00005"/>
<keyword evidence="1" id="KW-0472">Membrane</keyword>
<proteinExistence type="predicted"/>
<gene>
    <name evidence="2" type="ORF">AWU65_27700</name>
</gene>
<accession>A0A163ELK2</accession>
<dbReference type="EMBL" id="LWMH01000002">
    <property type="protein sequence ID" value="KZS43869.1"/>
    <property type="molecule type" value="Genomic_DNA"/>
</dbReference>
<dbReference type="AlphaFoldDB" id="A0A163ELK2"/>
<organism evidence="2 3">
    <name type="scientific">Paenibacillus glucanolyticus</name>
    <dbReference type="NCBI Taxonomy" id="59843"/>
    <lineage>
        <taxon>Bacteria</taxon>
        <taxon>Bacillati</taxon>
        <taxon>Bacillota</taxon>
        <taxon>Bacilli</taxon>
        <taxon>Bacillales</taxon>
        <taxon>Paenibacillaceae</taxon>
        <taxon>Paenibacillus</taxon>
    </lineage>
</organism>
<evidence type="ECO:0000256" key="1">
    <source>
        <dbReference type="SAM" id="Phobius"/>
    </source>
</evidence>
<evidence type="ECO:0000313" key="2">
    <source>
        <dbReference type="EMBL" id="KZS43869.1"/>
    </source>
</evidence>
<reference evidence="2" key="1">
    <citation type="journal article" date="2016" name="Genome Announc.">
        <title>Draft genomes of two strains of Paenibacillus glucanolyticus with capability to degrade lignocellulose.</title>
        <authorList>
            <person name="Mathews S.L."/>
            <person name="Pawlak J."/>
            <person name="Grunden A.M."/>
        </authorList>
    </citation>
    <scope>NUCLEOTIDE SEQUENCE [LARGE SCALE GENOMIC DNA]</scope>
    <source>
        <strain evidence="2">SLM1</strain>
    </source>
</reference>
<keyword evidence="1" id="KW-1133">Transmembrane helix</keyword>
<name>A0A163ELK2_9BACL</name>
<dbReference type="Proteomes" id="UP000076796">
    <property type="component" value="Unassembled WGS sequence"/>
</dbReference>
<protein>
    <submittedName>
        <fullName evidence="2">Uncharacterized protein</fullName>
    </submittedName>
</protein>
<dbReference type="RefSeq" id="WP_006211476.1">
    <property type="nucleotide sequence ID" value="NZ_CP147845.1"/>
</dbReference>
<keyword evidence="1" id="KW-0812">Transmembrane</keyword>
<dbReference type="OrthoDB" id="2656528at2"/>
<feature type="transmembrane region" description="Helical" evidence="1">
    <location>
        <begin position="12"/>
        <end position="32"/>
    </location>
</feature>
<feature type="transmembrane region" description="Helical" evidence="1">
    <location>
        <begin position="68"/>
        <end position="91"/>
    </location>
</feature>
<evidence type="ECO:0000313" key="3">
    <source>
        <dbReference type="Proteomes" id="UP000076796"/>
    </source>
</evidence>
<keyword evidence="3" id="KW-1185">Reference proteome</keyword>